<reference evidence="7 8" key="1">
    <citation type="submission" date="2017-06" db="EMBL/GenBank/DDBJ databases">
        <title>Comparative genomic analysis of Ambrosia Fusariam Clade fungi.</title>
        <authorList>
            <person name="Stajich J.E."/>
            <person name="Carrillo J."/>
            <person name="Kijimoto T."/>
            <person name="Eskalen A."/>
            <person name="O'Donnell K."/>
            <person name="Kasson M."/>
        </authorList>
    </citation>
    <scope>NUCLEOTIDE SEQUENCE [LARGE SCALE GENOMIC DNA]</scope>
    <source>
        <strain evidence="7 8">NRRL62579</strain>
    </source>
</reference>
<evidence type="ECO:0008006" key="9">
    <source>
        <dbReference type="Google" id="ProtNLM"/>
    </source>
</evidence>
<feature type="repeat" description="ANK" evidence="3">
    <location>
        <begin position="1381"/>
        <end position="1413"/>
    </location>
</feature>
<keyword evidence="5" id="KW-0472">Membrane</keyword>
<feature type="repeat" description="ANK" evidence="3">
    <location>
        <begin position="1111"/>
        <end position="1143"/>
    </location>
</feature>
<feature type="region of interest" description="Disordered" evidence="4">
    <location>
        <begin position="629"/>
        <end position="656"/>
    </location>
</feature>
<feature type="chain" id="PRO_5019425804" description="Protein SSH4" evidence="6">
    <location>
        <begin position="23"/>
        <end position="1632"/>
    </location>
</feature>
<keyword evidence="5" id="KW-0812">Transmembrane</keyword>
<evidence type="ECO:0000313" key="8">
    <source>
        <dbReference type="Proteomes" id="UP000287144"/>
    </source>
</evidence>
<dbReference type="PROSITE" id="PS50088">
    <property type="entry name" value="ANK_REPEAT"/>
    <property type="match status" value="5"/>
</dbReference>
<evidence type="ECO:0000256" key="5">
    <source>
        <dbReference type="SAM" id="Phobius"/>
    </source>
</evidence>
<feature type="repeat" description="ANK" evidence="3">
    <location>
        <begin position="1213"/>
        <end position="1245"/>
    </location>
</feature>
<dbReference type="GO" id="GO:0055117">
    <property type="term" value="P:regulation of cardiac muscle contraction"/>
    <property type="evidence" value="ECO:0007669"/>
    <property type="project" value="TreeGrafter"/>
</dbReference>
<evidence type="ECO:0000256" key="6">
    <source>
        <dbReference type="SAM" id="SignalP"/>
    </source>
</evidence>
<dbReference type="SMART" id="SM00248">
    <property type="entry name" value="ANK"/>
    <property type="match status" value="10"/>
</dbReference>
<proteinExistence type="predicted"/>
<feature type="signal peptide" evidence="6">
    <location>
        <begin position="1"/>
        <end position="22"/>
    </location>
</feature>
<keyword evidence="2 3" id="KW-0040">ANK repeat</keyword>
<feature type="repeat" description="ANK" evidence="3">
    <location>
        <begin position="1144"/>
        <end position="1176"/>
    </location>
</feature>
<dbReference type="PROSITE" id="PS50297">
    <property type="entry name" value="ANK_REP_REGION"/>
    <property type="match status" value="3"/>
</dbReference>
<dbReference type="SUPFAM" id="SSF48403">
    <property type="entry name" value="Ankyrin repeat"/>
    <property type="match status" value="2"/>
</dbReference>
<dbReference type="PANTHER" id="PTHR24178:SF41">
    <property type="entry name" value="ANKYRIN-2 ISOFORM X1"/>
    <property type="match status" value="1"/>
</dbReference>
<dbReference type="STRING" id="1325735.A0A428TR45"/>
<keyword evidence="1" id="KW-0677">Repeat</keyword>
<protein>
    <recommendedName>
        <fullName evidence="9">Protein SSH4</fullName>
    </recommendedName>
</protein>
<feature type="transmembrane region" description="Helical" evidence="5">
    <location>
        <begin position="235"/>
        <end position="258"/>
    </location>
</feature>
<dbReference type="Proteomes" id="UP000287144">
    <property type="component" value="Unassembled WGS sequence"/>
</dbReference>
<evidence type="ECO:0000256" key="1">
    <source>
        <dbReference type="ARBA" id="ARBA00022737"/>
    </source>
</evidence>
<gene>
    <name evidence="7" type="ORF">CEP52_006728</name>
</gene>
<evidence type="ECO:0000313" key="7">
    <source>
        <dbReference type="EMBL" id="RSM04560.1"/>
    </source>
</evidence>
<accession>A0A428TR45</accession>
<dbReference type="EMBL" id="NKCK01000058">
    <property type="protein sequence ID" value="RSM04560.1"/>
    <property type="molecule type" value="Genomic_DNA"/>
</dbReference>
<dbReference type="PANTHER" id="PTHR24178">
    <property type="entry name" value="MOLTING PROTEIN MLT-4"/>
    <property type="match status" value="1"/>
</dbReference>
<dbReference type="InterPro" id="IPR036770">
    <property type="entry name" value="Ankyrin_rpt-contain_sf"/>
</dbReference>
<evidence type="ECO:0000256" key="4">
    <source>
        <dbReference type="SAM" id="MobiDB-lite"/>
    </source>
</evidence>
<evidence type="ECO:0000256" key="3">
    <source>
        <dbReference type="PROSITE-ProRule" id="PRU00023"/>
    </source>
</evidence>
<name>A0A428TR45_9HYPO</name>
<keyword evidence="8" id="KW-1185">Reference proteome</keyword>
<dbReference type="Pfam" id="PF12796">
    <property type="entry name" value="Ank_2"/>
    <property type="match status" value="3"/>
</dbReference>
<dbReference type="Gene3D" id="1.25.40.20">
    <property type="entry name" value="Ankyrin repeat-containing domain"/>
    <property type="match status" value="4"/>
</dbReference>
<keyword evidence="6" id="KW-0732">Signal</keyword>
<feature type="region of interest" description="Disordered" evidence="4">
    <location>
        <begin position="424"/>
        <end position="455"/>
    </location>
</feature>
<evidence type="ECO:0000256" key="2">
    <source>
        <dbReference type="ARBA" id="ARBA00023043"/>
    </source>
</evidence>
<organism evidence="7 8">
    <name type="scientific">Fusarium oligoseptatum</name>
    <dbReference type="NCBI Taxonomy" id="2604345"/>
    <lineage>
        <taxon>Eukaryota</taxon>
        <taxon>Fungi</taxon>
        <taxon>Dikarya</taxon>
        <taxon>Ascomycota</taxon>
        <taxon>Pezizomycotina</taxon>
        <taxon>Sordariomycetes</taxon>
        <taxon>Hypocreomycetidae</taxon>
        <taxon>Hypocreales</taxon>
        <taxon>Nectriaceae</taxon>
        <taxon>Fusarium</taxon>
        <taxon>Fusarium solani species complex</taxon>
    </lineage>
</organism>
<keyword evidence="5" id="KW-1133">Transmembrane helix</keyword>
<feature type="repeat" description="ANK" evidence="3">
    <location>
        <begin position="1005"/>
        <end position="1030"/>
    </location>
</feature>
<dbReference type="InterPro" id="IPR002110">
    <property type="entry name" value="Ankyrin_rpt"/>
</dbReference>
<dbReference type="GO" id="GO:0036371">
    <property type="term" value="P:protein localization to T-tubule"/>
    <property type="evidence" value="ECO:0007669"/>
    <property type="project" value="TreeGrafter"/>
</dbReference>
<comment type="caution">
    <text evidence="7">The sequence shown here is derived from an EMBL/GenBank/DDBJ whole genome shotgun (WGS) entry which is preliminary data.</text>
</comment>
<sequence length="1632" mass="183295">MFSANIHFPPVVLLLFIRGVAAAEDSTEFTLNVFTDIAPILALFGEQFAQQYLSQSFTWLDHLIFACVPLGIITALSGAIRTRGPRLARSFIGRARENLATVELGLMSSVSHEVCEMFNGSGIIRTMGRSTLAQIMIFPDEYDTAQSGASDDSSCGIHTLQTALQSKTKGGPLMVCSEYQGKTYQRLRRVLNPKNLALKYPYHQKQEQFDFKCPPNLQLNLSTGHSSRSRKTAELSSASITAVVLQLSLLSIAAVVAYHGRTSRAVGFGNNPYAFPCYAIGSALLCAGMAICSAAIESSTDELVWTPWRKKYRSKIEERLQTKRNPYIMWIQQPQSVGDQTFDAYAILGGSKPYVLTSSRSKDLWTAETSQKESGNAKQSRRGWIVFYPDFREFKDGNPLNGGLRDDTLKEVCHWEVMTPNKDRRLTPWTEKQGRETGTGQDSRKEEPQTGSSQQLVKVRERLGDLCKWKTSMSETAVALAQLIEHFMSIFFEQHRGVAEEADKIMWATKTSALCDNGNDEIEKTTVAIERKNGKWVAELGKIEAILSLWMASIKARQIDMEENRDTTRDRDTTMGDWRRSSSAKIKFERIVGDGWFDNHHDSLLRDISWWVGDSVVSTYETKRKESSDINIGFDTPTSGHQRPPHEHTERLSQSSTATLPSIMAQHLFTSFIWAISEHLPRNCLHQGESDTRDFVQVDPATGFNPDHLFSDWRKLNLSHPLLMSVVKEGESLGLGTVTDILLCVIPALGFRDLLPNEAILGLMPSVSERIQRYRRVEFEDSPYAQLIRSCSNHDGENFAIATLVETVEFILLASPSHDLMGTIEYILRQIIERYPKTLRQLAPGYHLQNRGHKVCEIFRRCGFHDTLLKTMLLDQDVVGEQELATFRKACGWSKMHYIIESYVEIRDSVEIGAWFPVEGLVKPDVLGWTPLHYVATKTPQKRSESMDRFYPAIWQGKAFSCLDKSQRSPFHIAASSGYIRFLEECIRHADANTLESTLLKGGFDGKTPLHLAVEGQHLDCVELLLKHSVPSQGDIWGQTLMHLATLGRSYVIGKKLLAHFPEPLQVDELGSTPLTYLLRNEKDTTLALDRTNFAKELMATWTMTKADDGSGNSLLHYAAAFLDEDEIENLVKESGNVNISNRQGQTPLHLAALEGRTVAVRRLVSLGAQVESVDDRGWSALHYAANCRDVEPGLVSFILKTKNDAINTTERSGKTPLHLAAAAGNTSAAMLFVSEGAELGTRDKHKDTPLRLALMNDRKEMIDGLLSCDGAVDTYKQADEDGFEHIDVAIRCCNTECLGTVLLHAATTMSMRTYGLQAMVINGRTWEPGDADLFDLVFESIPERHLSILDLDELINLFPKTENSRYLHQAWDSRRDDLKEDPWALHFLAQVGDTSTLEQLLEAGANVSHLDKDNWMPSDIADRYGHRALGDLLREHLAKGGAEPLEEPSYRVPTTFWDVYHEFDLTQYDYDKESGRKKIEVSGTFRDTGLICRIFRTQECIPPNVSEYSFMAGLTYRFDECTFSVGFCNAGLPDDKLPGTYPGSWSYEQRVKEGTFTAWALGEEEAQSHTISVDGHNENLGCTVFDKHKFLHGKIYPCVAFSPRVYGDLLRLDVTLPALEDGRLVIEQHFH</sequence>
<feature type="transmembrane region" description="Helical" evidence="5">
    <location>
        <begin position="62"/>
        <end position="80"/>
    </location>
</feature>